<dbReference type="Proteomes" id="UP000479000">
    <property type="component" value="Unassembled WGS sequence"/>
</dbReference>
<dbReference type="AlphaFoldDB" id="A0A6H5H4F1"/>
<reference evidence="1 2" key="1">
    <citation type="submission" date="2020-02" db="EMBL/GenBank/DDBJ databases">
        <authorList>
            <person name="Ferguson B K."/>
        </authorList>
    </citation>
    <scope>NUCLEOTIDE SEQUENCE [LARGE SCALE GENOMIC DNA]</scope>
</reference>
<feature type="non-terminal residue" evidence="1">
    <location>
        <position position="71"/>
    </location>
</feature>
<keyword evidence="2" id="KW-1185">Reference proteome</keyword>
<gene>
    <name evidence="1" type="ORF">NTEN_LOCUS15355</name>
</gene>
<protein>
    <submittedName>
        <fullName evidence="1">Uncharacterized protein</fullName>
    </submittedName>
</protein>
<name>A0A6H5H4F1_9HEMI</name>
<evidence type="ECO:0000313" key="2">
    <source>
        <dbReference type="Proteomes" id="UP000479000"/>
    </source>
</evidence>
<organism evidence="1 2">
    <name type="scientific">Nesidiocoris tenuis</name>
    <dbReference type="NCBI Taxonomy" id="355587"/>
    <lineage>
        <taxon>Eukaryota</taxon>
        <taxon>Metazoa</taxon>
        <taxon>Ecdysozoa</taxon>
        <taxon>Arthropoda</taxon>
        <taxon>Hexapoda</taxon>
        <taxon>Insecta</taxon>
        <taxon>Pterygota</taxon>
        <taxon>Neoptera</taxon>
        <taxon>Paraneoptera</taxon>
        <taxon>Hemiptera</taxon>
        <taxon>Heteroptera</taxon>
        <taxon>Panheteroptera</taxon>
        <taxon>Cimicomorpha</taxon>
        <taxon>Miridae</taxon>
        <taxon>Dicyphina</taxon>
        <taxon>Nesidiocoris</taxon>
    </lineage>
</organism>
<sequence length="71" mass="8390">MADWGTVAVVQFTSRSRSERFERTISLPRLRQMRHVGILPPRHHRLGSRRDNPRSGHHLLKAHKTLIRMED</sequence>
<evidence type="ECO:0000313" key="1">
    <source>
        <dbReference type="EMBL" id="CAB0010310.1"/>
    </source>
</evidence>
<accession>A0A6H5H4F1</accession>
<dbReference type="EMBL" id="CADCXU010022976">
    <property type="protein sequence ID" value="CAB0010310.1"/>
    <property type="molecule type" value="Genomic_DNA"/>
</dbReference>
<proteinExistence type="predicted"/>